<comment type="similarity">
    <text evidence="2">Belongs to the major facilitator superfamily.</text>
</comment>
<feature type="transmembrane region" description="Helical" evidence="7">
    <location>
        <begin position="327"/>
        <end position="347"/>
    </location>
</feature>
<feature type="transmembrane region" description="Helical" evidence="7">
    <location>
        <begin position="119"/>
        <end position="138"/>
    </location>
</feature>
<evidence type="ECO:0000256" key="7">
    <source>
        <dbReference type="SAM" id="Phobius"/>
    </source>
</evidence>
<feature type="transmembrane region" description="Helical" evidence="7">
    <location>
        <begin position="359"/>
        <end position="379"/>
    </location>
</feature>
<organism evidence="9 10">
    <name type="scientific">Paenibacillus artemisiicola</name>
    <dbReference type="NCBI Taxonomy" id="1172618"/>
    <lineage>
        <taxon>Bacteria</taxon>
        <taxon>Bacillati</taxon>
        <taxon>Bacillota</taxon>
        <taxon>Bacilli</taxon>
        <taxon>Bacillales</taxon>
        <taxon>Paenibacillaceae</taxon>
        <taxon>Paenibacillus</taxon>
    </lineage>
</organism>
<evidence type="ECO:0000256" key="2">
    <source>
        <dbReference type="ARBA" id="ARBA00008335"/>
    </source>
</evidence>
<protein>
    <submittedName>
        <fullName evidence="9">MFS transporter</fullName>
    </submittedName>
</protein>
<feature type="transmembrane region" description="Helical" evidence="7">
    <location>
        <begin position="238"/>
        <end position="256"/>
    </location>
</feature>
<name>A0ABS3WJV2_9BACL</name>
<dbReference type="SUPFAM" id="SSF103473">
    <property type="entry name" value="MFS general substrate transporter"/>
    <property type="match status" value="1"/>
</dbReference>
<dbReference type="InterPro" id="IPR020846">
    <property type="entry name" value="MFS_dom"/>
</dbReference>
<evidence type="ECO:0000313" key="10">
    <source>
        <dbReference type="Proteomes" id="UP000670947"/>
    </source>
</evidence>
<evidence type="ECO:0000256" key="6">
    <source>
        <dbReference type="ARBA" id="ARBA00023136"/>
    </source>
</evidence>
<comment type="caution">
    <text evidence="9">The sequence shown here is derived from an EMBL/GenBank/DDBJ whole genome shotgun (WGS) entry which is preliminary data.</text>
</comment>
<dbReference type="Gene3D" id="1.20.1250.20">
    <property type="entry name" value="MFS general substrate transporter like domains"/>
    <property type="match status" value="2"/>
</dbReference>
<dbReference type="EMBL" id="JAGGDJ010000063">
    <property type="protein sequence ID" value="MBO7748587.1"/>
    <property type="molecule type" value="Genomic_DNA"/>
</dbReference>
<feature type="domain" description="Major facilitator superfamily (MFS) profile" evidence="8">
    <location>
        <begin position="1"/>
        <end position="380"/>
    </location>
</feature>
<gene>
    <name evidence="9" type="ORF">I8J29_30865</name>
</gene>
<feature type="transmembrane region" description="Helical" evidence="7">
    <location>
        <begin position="81"/>
        <end position="107"/>
    </location>
</feature>
<evidence type="ECO:0000256" key="3">
    <source>
        <dbReference type="ARBA" id="ARBA00022448"/>
    </source>
</evidence>
<keyword evidence="3" id="KW-0813">Transport</keyword>
<dbReference type="InterPro" id="IPR051788">
    <property type="entry name" value="MFS_Transporter"/>
</dbReference>
<evidence type="ECO:0000259" key="8">
    <source>
        <dbReference type="PROSITE" id="PS50850"/>
    </source>
</evidence>
<feature type="transmembrane region" description="Helical" evidence="7">
    <location>
        <begin position="57"/>
        <end position="75"/>
    </location>
</feature>
<feature type="transmembrane region" description="Helical" evidence="7">
    <location>
        <begin position="30"/>
        <end position="50"/>
    </location>
</feature>
<dbReference type="InterPro" id="IPR036259">
    <property type="entry name" value="MFS_trans_sf"/>
</dbReference>
<keyword evidence="10" id="KW-1185">Reference proteome</keyword>
<proteinExistence type="inferred from homology"/>
<evidence type="ECO:0000256" key="5">
    <source>
        <dbReference type="ARBA" id="ARBA00022989"/>
    </source>
</evidence>
<evidence type="ECO:0000256" key="1">
    <source>
        <dbReference type="ARBA" id="ARBA00004651"/>
    </source>
</evidence>
<dbReference type="PANTHER" id="PTHR23514:SF3">
    <property type="entry name" value="BYPASS OF STOP CODON PROTEIN 6"/>
    <property type="match status" value="1"/>
</dbReference>
<feature type="transmembrane region" description="Helical" evidence="7">
    <location>
        <begin position="268"/>
        <end position="287"/>
    </location>
</feature>
<comment type="subcellular location">
    <subcellularLocation>
        <location evidence="1">Cell membrane</location>
        <topology evidence="1">Multi-pass membrane protein</topology>
    </subcellularLocation>
</comment>
<dbReference type="Pfam" id="PF07690">
    <property type="entry name" value="MFS_1"/>
    <property type="match status" value="1"/>
</dbReference>
<sequence length="398" mass="41501">MVIGLGQLAIGAVMEPMVKSYGILYGDGGRLVMFQFLGGMAGILCAPGLMNRFGKKPVLLAAIAFMTVAELLYALRPPWGAMLTIAPFAGVGLGMTEAVVGSFVVGASGAKANVAMSRVETFFGVGALIIPFAGAALIEAGEWRLSFGIVGVMGAVTFLLWLLWWPTVLDRPAQAETDGAHGHAPAGLAAGRAYSRRQSGIVLAACALFFVVYVGLEMSYIHYLPSLLVAGNGMTESSATLVLSLFWGAMVLGRLVSGQLADRLGGAVYLLGTCLVAAVLFVLMTFFTGSVPIFVLTFVVGLMMSGMFAIALVFANRAVPGAAERTTSLLMACGGIGGALLPEGAGWFLDAYGPDGTRWLFAGTAIALLAVMLWAAAAARQPGRRIWLAAPEERTHPL</sequence>
<reference evidence="9 10" key="1">
    <citation type="submission" date="2021-03" db="EMBL/GenBank/DDBJ databases">
        <title>Paenibacillus artemisicola MWE-103 whole genome sequence.</title>
        <authorList>
            <person name="Ham Y.J."/>
        </authorList>
    </citation>
    <scope>NUCLEOTIDE SEQUENCE [LARGE SCALE GENOMIC DNA]</scope>
    <source>
        <strain evidence="9 10">MWE-103</strain>
    </source>
</reference>
<keyword evidence="4 7" id="KW-0812">Transmembrane</keyword>
<accession>A0ABS3WJV2</accession>
<dbReference type="PROSITE" id="PS50850">
    <property type="entry name" value="MFS"/>
    <property type="match status" value="1"/>
</dbReference>
<evidence type="ECO:0000313" key="9">
    <source>
        <dbReference type="EMBL" id="MBO7748587.1"/>
    </source>
</evidence>
<feature type="transmembrane region" description="Helical" evidence="7">
    <location>
        <begin position="144"/>
        <end position="164"/>
    </location>
</feature>
<evidence type="ECO:0000256" key="4">
    <source>
        <dbReference type="ARBA" id="ARBA00022692"/>
    </source>
</evidence>
<dbReference type="Proteomes" id="UP000670947">
    <property type="component" value="Unassembled WGS sequence"/>
</dbReference>
<keyword evidence="5 7" id="KW-1133">Transmembrane helix</keyword>
<feature type="transmembrane region" description="Helical" evidence="7">
    <location>
        <begin position="201"/>
        <end position="223"/>
    </location>
</feature>
<feature type="transmembrane region" description="Helical" evidence="7">
    <location>
        <begin position="293"/>
        <end position="315"/>
    </location>
</feature>
<dbReference type="PANTHER" id="PTHR23514">
    <property type="entry name" value="BYPASS OF STOP CODON PROTEIN 6"/>
    <property type="match status" value="1"/>
</dbReference>
<keyword evidence="6 7" id="KW-0472">Membrane</keyword>
<dbReference type="InterPro" id="IPR011701">
    <property type="entry name" value="MFS"/>
</dbReference>